<accession>A0A1V1NTF3</accession>
<name>A0A1V1NTF3_9BACT</name>
<comment type="caution">
    <text evidence="1">The sequence shown here is derived from an EMBL/GenBank/DDBJ whole genome shotgun (WGS) entry which is preliminary data.</text>
</comment>
<evidence type="ECO:0000313" key="2">
    <source>
        <dbReference type="Proteomes" id="UP000189670"/>
    </source>
</evidence>
<sequence>MDAKDNIISLEELEQSIDIKKNEISDFCKKQGAGDISFFSFEALLVSHIAKIACLYVQLFVLVRYERLDYRLWIDSGLYYLKHTPIFRTVKTIYGPVRIYRKYLEGKTGGMIFPLDISLGLTKDGFSPMVMNIATKLSTRVSFATAVIIFKCFCKWSPSVKSIEEIALGLGSEAAEYMVDYSYGKEKGDVLVIEVDGKATPTATEGELKKIRRKKAKKRKKYAVNVIEVEVSVNILHGNVAKKE</sequence>
<protein>
    <submittedName>
        <fullName evidence="1">Uncharacterized protein</fullName>
    </submittedName>
</protein>
<reference evidence="2" key="1">
    <citation type="submission" date="2012-11" db="EMBL/GenBank/DDBJ databases">
        <authorList>
            <person name="Lucero-Rivera Y.E."/>
            <person name="Tovar-Ramirez D."/>
        </authorList>
    </citation>
    <scope>NUCLEOTIDE SEQUENCE [LARGE SCALE GENOMIC DNA]</scope>
    <source>
        <strain evidence="2">Araruama</strain>
    </source>
</reference>
<dbReference type="Proteomes" id="UP000189670">
    <property type="component" value="Unassembled WGS sequence"/>
</dbReference>
<dbReference type="AlphaFoldDB" id="A0A1V1NTF3"/>
<feature type="non-terminal residue" evidence="1">
    <location>
        <position position="244"/>
    </location>
</feature>
<dbReference type="EMBL" id="ATBP01002443">
    <property type="protein sequence ID" value="ETR65855.1"/>
    <property type="molecule type" value="Genomic_DNA"/>
</dbReference>
<organism evidence="1 2">
    <name type="scientific">Candidatus Magnetoglobus multicellularis str. Araruama</name>
    <dbReference type="NCBI Taxonomy" id="890399"/>
    <lineage>
        <taxon>Bacteria</taxon>
        <taxon>Pseudomonadati</taxon>
        <taxon>Thermodesulfobacteriota</taxon>
        <taxon>Desulfobacteria</taxon>
        <taxon>Desulfobacterales</taxon>
        <taxon>Desulfobacteraceae</taxon>
        <taxon>Candidatus Magnetoglobus</taxon>
    </lineage>
</organism>
<gene>
    <name evidence="1" type="ORF">OMM_13614</name>
</gene>
<proteinExistence type="predicted"/>
<evidence type="ECO:0000313" key="1">
    <source>
        <dbReference type="EMBL" id="ETR65855.1"/>
    </source>
</evidence>